<evidence type="ECO:0000256" key="8">
    <source>
        <dbReference type="ARBA" id="ARBA00023136"/>
    </source>
</evidence>
<evidence type="ECO:0000256" key="3">
    <source>
        <dbReference type="ARBA" id="ARBA00022679"/>
    </source>
</evidence>
<keyword evidence="6 10" id="KW-1133">Transmembrane helix</keyword>
<keyword evidence="4 10" id="KW-0812">Transmembrane</keyword>
<keyword evidence="3" id="KW-0808">Transferase</keyword>
<comment type="subcellular location">
    <subcellularLocation>
        <location evidence="1">Golgi apparatus membrane</location>
        <topology evidence="1">Single-pass type II membrane protein</topology>
    </subcellularLocation>
</comment>
<keyword evidence="9" id="KW-0325">Glycoprotein</keyword>
<evidence type="ECO:0000256" key="7">
    <source>
        <dbReference type="ARBA" id="ARBA00023034"/>
    </source>
</evidence>
<reference evidence="11" key="1">
    <citation type="submission" date="2022-11" db="EMBL/GenBank/DDBJ databases">
        <title>Centuries of genome instability and evolution in soft-shell clam transmissible cancer (bioRxiv).</title>
        <authorList>
            <person name="Hart S.F.M."/>
            <person name="Yonemitsu M.A."/>
            <person name="Giersch R.M."/>
            <person name="Beal B.F."/>
            <person name="Arriagada G."/>
            <person name="Davis B.W."/>
            <person name="Ostrander E.A."/>
            <person name="Goff S.P."/>
            <person name="Metzger M.J."/>
        </authorList>
    </citation>
    <scope>NUCLEOTIDE SEQUENCE</scope>
    <source>
        <strain evidence="11">MELC-2E11</strain>
        <tissue evidence="11">Siphon/mantle</tissue>
    </source>
</reference>
<keyword evidence="8 10" id="KW-0472">Membrane</keyword>
<dbReference type="EMBL" id="CP111026">
    <property type="protein sequence ID" value="WAR28509.1"/>
    <property type="molecule type" value="Genomic_DNA"/>
</dbReference>
<dbReference type="InterPro" id="IPR009729">
    <property type="entry name" value="Gal-3-0_sulfotransfrase"/>
</dbReference>
<keyword evidence="12" id="KW-1185">Reference proteome</keyword>
<feature type="transmembrane region" description="Helical" evidence="10">
    <location>
        <begin position="26"/>
        <end position="43"/>
    </location>
</feature>
<comment type="similarity">
    <text evidence="2">Belongs to the galactose-3-O-sulfotransferase family.</text>
</comment>
<keyword evidence="7" id="KW-0333">Golgi apparatus</keyword>
<evidence type="ECO:0000313" key="11">
    <source>
        <dbReference type="EMBL" id="WAR28509.1"/>
    </source>
</evidence>
<evidence type="ECO:0000256" key="1">
    <source>
        <dbReference type="ARBA" id="ARBA00004323"/>
    </source>
</evidence>
<sequence length="409" mass="47439">MLFIEWYPNCESVQTKNICKLVTGKGVTFALVMIVAVSLLLLGGKHRADEITIDDIELGRGDSFGLFRSPSTTKKVDRAVRHVAFLKVHKTGSSTAQNIFLRFGWNHNLTFVLPPAKNPFGFPNIISLREGPTSSNVLPPPAGKHHEILCNHVIYNRTSFRTYLPRNTFYVGILREPYECFKSTLNYLRPSYIFLRTESQAPGTEYLKDPLKYEPKKSMTSYTNNRMAVELGCPDSLVKSKNSDQIMNFIKQTDQDFGLVIIAEMFEESILLLKRYLNWSIKDALYLDKNIAHRKSASALVGPYDRELYKQWATIDYALYDHFYIRLRQQIRKEGNDFDEELLHFAEIRRMTTEFCTATKKYKDATLVVKESKWNEKFELSHSYCILLQKQEMPFVQEIRVRQYGSEDI</sequence>
<dbReference type="Gene3D" id="3.40.50.300">
    <property type="entry name" value="P-loop containing nucleotide triphosphate hydrolases"/>
    <property type="match status" value="1"/>
</dbReference>
<evidence type="ECO:0000256" key="10">
    <source>
        <dbReference type="SAM" id="Phobius"/>
    </source>
</evidence>
<accession>A0ABY7G567</accession>
<evidence type="ECO:0000256" key="4">
    <source>
        <dbReference type="ARBA" id="ARBA00022692"/>
    </source>
</evidence>
<dbReference type="Proteomes" id="UP001164746">
    <property type="component" value="Chromosome 15"/>
</dbReference>
<evidence type="ECO:0000256" key="5">
    <source>
        <dbReference type="ARBA" id="ARBA00022968"/>
    </source>
</evidence>
<protein>
    <submittedName>
        <fullName evidence="11">G3ST3-like protein</fullName>
    </submittedName>
</protein>
<gene>
    <name evidence="11" type="ORF">MAR_014213</name>
</gene>
<dbReference type="PANTHER" id="PTHR14647">
    <property type="entry name" value="GALACTOSE-3-O-SULFOTRANSFERASE"/>
    <property type="match status" value="1"/>
</dbReference>
<evidence type="ECO:0000256" key="6">
    <source>
        <dbReference type="ARBA" id="ARBA00022989"/>
    </source>
</evidence>
<evidence type="ECO:0000256" key="2">
    <source>
        <dbReference type="ARBA" id="ARBA00008124"/>
    </source>
</evidence>
<dbReference type="PANTHER" id="PTHR14647:SF87">
    <property type="entry name" value="PUTATIVE-RELATED"/>
    <property type="match status" value="1"/>
</dbReference>
<dbReference type="InterPro" id="IPR027417">
    <property type="entry name" value="P-loop_NTPase"/>
</dbReference>
<keyword evidence="5" id="KW-0735">Signal-anchor</keyword>
<proteinExistence type="inferred from homology"/>
<organism evidence="11 12">
    <name type="scientific">Mya arenaria</name>
    <name type="common">Soft-shell clam</name>
    <dbReference type="NCBI Taxonomy" id="6604"/>
    <lineage>
        <taxon>Eukaryota</taxon>
        <taxon>Metazoa</taxon>
        <taxon>Spiralia</taxon>
        <taxon>Lophotrochozoa</taxon>
        <taxon>Mollusca</taxon>
        <taxon>Bivalvia</taxon>
        <taxon>Autobranchia</taxon>
        <taxon>Heteroconchia</taxon>
        <taxon>Euheterodonta</taxon>
        <taxon>Imparidentia</taxon>
        <taxon>Neoheterodontei</taxon>
        <taxon>Myida</taxon>
        <taxon>Myoidea</taxon>
        <taxon>Myidae</taxon>
        <taxon>Mya</taxon>
    </lineage>
</organism>
<evidence type="ECO:0000313" key="12">
    <source>
        <dbReference type="Proteomes" id="UP001164746"/>
    </source>
</evidence>
<evidence type="ECO:0000256" key="9">
    <source>
        <dbReference type="ARBA" id="ARBA00023180"/>
    </source>
</evidence>
<dbReference type="Pfam" id="PF06990">
    <property type="entry name" value="Gal-3-0_sulfotr"/>
    <property type="match status" value="1"/>
</dbReference>
<name>A0ABY7G567_MYAAR</name>